<comment type="caution">
    <text evidence="2">The sequence shown here is derived from an EMBL/GenBank/DDBJ whole genome shotgun (WGS) entry which is preliminary data.</text>
</comment>
<reference evidence="2" key="1">
    <citation type="journal article" date="2014" name="Int. J. Syst. Evol. Microbiol.">
        <title>Complete genome sequence of Corynebacterium casei LMG S-19264T (=DSM 44701T), isolated from a smear-ripened cheese.</title>
        <authorList>
            <consortium name="US DOE Joint Genome Institute (JGI-PGF)"/>
            <person name="Walter F."/>
            <person name="Albersmeier A."/>
            <person name="Kalinowski J."/>
            <person name="Ruckert C."/>
        </authorList>
    </citation>
    <scope>NUCLEOTIDE SEQUENCE</scope>
    <source>
        <strain evidence="2">KCTC 12870</strain>
    </source>
</reference>
<keyword evidence="1" id="KW-0812">Transmembrane</keyword>
<evidence type="ECO:0008006" key="4">
    <source>
        <dbReference type="Google" id="ProtNLM"/>
    </source>
</evidence>
<protein>
    <recommendedName>
        <fullName evidence="4">DUF3899 domain-containing protein</fullName>
    </recommendedName>
</protein>
<proteinExistence type="predicted"/>
<gene>
    <name evidence="2" type="ORF">GCM10007047_06570</name>
</gene>
<name>A0A8J3GD82_9BACT</name>
<dbReference type="EMBL" id="BMXG01000003">
    <property type="protein sequence ID" value="GHB93739.1"/>
    <property type="molecule type" value="Genomic_DNA"/>
</dbReference>
<reference evidence="2" key="2">
    <citation type="submission" date="2020-09" db="EMBL/GenBank/DDBJ databases">
        <authorList>
            <person name="Sun Q."/>
            <person name="Kim S."/>
        </authorList>
    </citation>
    <scope>NUCLEOTIDE SEQUENCE</scope>
    <source>
        <strain evidence="2">KCTC 12870</strain>
    </source>
</reference>
<evidence type="ECO:0000313" key="2">
    <source>
        <dbReference type="EMBL" id="GHB93739.1"/>
    </source>
</evidence>
<sequence>MIEGVFWLTFSILSIGSAALGCFLLFSPRDALAVRYQNYMLAKTMRPLKDEDFSHMPKVVWGLKGAGLVCLTLSALMLVGVSIIR</sequence>
<keyword evidence="1" id="KW-0472">Membrane</keyword>
<keyword evidence="3" id="KW-1185">Reference proteome</keyword>
<evidence type="ECO:0000256" key="1">
    <source>
        <dbReference type="SAM" id="Phobius"/>
    </source>
</evidence>
<evidence type="ECO:0000313" key="3">
    <source>
        <dbReference type="Proteomes" id="UP000642829"/>
    </source>
</evidence>
<feature type="transmembrane region" description="Helical" evidence="1">
    <location>
        <begin position="6"/>
        <end position="26"/>
    </location>
</feature>
<dbReference type="AlphaFoldDB" id="A0A8J3GD82"/>
<dbReference type="Proteomes" id="UP000642829">
    <property type="component" value="Unassembled WGS sequence"/>
</dbReference>
<feature type="transmembrane region" description="Helical" evidence="1">
    <location>
        <begin position="65"/>
        <end position="84"/>
    </location>
</feature>
<organism evidence="2 3">
    <name type="scientific">Cerasicoccus arenae</name>
    <dbReference type="NCBI Taxonomy" id="424488"/>
    <lineage>
        <taxon>Bacteria</taxon>
        <taxon>Pseudomonadati</taxon>
        <taxon>Verrucomicrobiota</taxon>
        <taxon>Opitutia</taxon>
        <taxon>Puniceicoccales</taxon>
        <taxon>Cerasicoccaceae</taxon>
        <taxon>Cerasicoccus</taxon>
    </lineage>
</organism>
<keyword evidence="1" id="KW-1133">Transmembrane helix</keyword>
<dbReference type="RefSeq" id="WP_189511832.1">
    <property type="nucleotide sequence ID" value="NZ_BMXG01000003.1"/>
</dbReference>
<accession>A0A8J3GD82</accession>